<name>A0AA91DBA9_9GAMM</name>
<dbReference type="RefSeq" id="WP_064028261.1">
    <property type="nucleotide sequence ID" value="NZ_LUUL01000088.1"/>
</dbReference>
<sequence length="83" mass="8718">MSAAPANTLDNAYNAAQRANAILALIFDGFIESIPNKNVQTALYAVQHEVNEVLGIVEALNWPEDQAPESKPAAGAKAEPAGD</sequence>
<evidence type="ECO:0000256" key="1">
    <source>
        <dbReference type="SAM" id="MobiDB-lite"/>
    </source>
</evidence>
<protein>
    <submittedName>
        <fullName evidence="2">Uncharacterized protein</fullName>
    </submittedName>
</protein>
<evidence type="ECO:0000313" key="3">
    <source>
        <dbReference type="Proteomes" id="UP000077734"/>
    </source>
</evidence>
<organism evidence="2 3">
    <name type="scientific">Methylomonas koyamae</name>
    <dbReference type="NCBI Taxonomy" id="702114"/>
    <lineage>
        <taxon>Bacteria</taxon>
        <taxon>Pseudomonadati</taxon>
        <taxon>Pseudomonadota</taxon>
        <taxon>Gammaproteobacteria</taxon>
        <taxon>Methylococcales</taxon>
        <taxon>Methylococcaceae</taxon>
        <taxon>Methylomonas</taxon>
    </lineage>
</organism>
<reference evidence="2 3" key="1">
    <citation type="submission" date="2016-03" db="EMBL/GenBank/DDBJ databases">
        <authorList>
            <person name="Heylen K."/>
            <person name="De Vos P."/>
            <person name="Vekeman B."/>
        </authorList>
    </citation>
    <scope>NUCLEOTIDE SEQUENCE [LARGE SCALE GENOMIC DNA]</scope>
    <source>
        <strain evidence="2 3">R-49807</strain>
    </source>
</reference>
<feature type="compositionally biased region" description="Low complexity" evidence="1">
    <location>
        <begin position="69"/>
        <end position="83"/>
    </location>
</feature>
<gene>
    <name evidence="2" type="ORF">A1356_15515</name>
</gene>
<dbReference type="EMBL" id="LUUL01000088">
    <property type="protein sequence ID" value="OAI24566.1"/>
    <property type="molecule type" value="Genomic_DNA"/>
</dbReference>
<dbReference type="Proteomes" id="UP000077734">
    <property type="component" value="Unassembled WGS sequence"/>
</dbReference>
<dbReference type="AlphaFoldDB" id="A0AA91DBA9"/>
<feature type="region of interest" description="Disordered" evidence="1">
    <location>
        <begin position="64"/>
        <end position="83"/>
    </location>
</feature>
<evidence type="ECO:0000313" key="2">
    <source>
        <dbReference type="EMBL" id="OAI24566.1"/>
    </source>
</evidence>
<keyword evidence="3" id="KW-1185">Reference proteome</keyword>
<proteinExistence type="predicted"/>
<accession>A0AA91DBA9</accession>
<comment type="caution">
    <text evidence="2">The sequence shown here is derived from an EMBL/GenBank/DDBJ whole genome shotgun (WGS) entry which is preliminary data.</text>
</comment>